<dbReference type="GO" id="GO:0008830">
    <property type="term" value="F:dTDP-4-dehydrorhamnose 3,5-epimerase activity"/>
    <property type="evidence" value="ECO:0007669"/>
    <property type="project" value="UniProtKB-EC"/>
</dbReference>
<dbReference type="EC" id="5.1.3.13" evidence="3"/>
<dbReference type="InterPro" id="IPR014710">
    <property type="entry name" value="RmlC-like_jellyroll"/>
</dbReference>
<evidence type="ECO:0000256" key="1">
    <source>
        <dbReference type="ARBA" id="ARBA00001298"/>
    </source>
</evidence>
<evidence type="ECO:0000256" key="8">
    <source>
        <dbReference type="PIRSR" id="PIRSR600888-1"/>
    </source>
</evidence>
<evidence type="ECO:0000256" key="3">
    <source>
        <dbReference type="ARBA" id="ARBA00012098"/>
    </source>
</evidence>
<dbReference type="SUPFAM" id="SSF51182">
    <property type="entry name" value="RmlC-like cupins"/>
    <property type="match status" value="1"/>
</dbReference>
<proteinExistence type="predicted"/>
<dbReference type="KEGG" id="pbap:Pla133_30980"/>
<evidence type="ECO:0000313" key="10">
    <source>
        <dbReference type="EMBL" id="QDU68007.1"/>
    </source>
</evidence>
<dbReference type="Proteomes" id="UP000316921">
    <property type="component" value="Chromosome"/>
</dbReference>
<organism evidence="10 11">
    <name type="scientific">Engelhardtia mirabilis</name>
    <dbReference type="NCBI Taxonomy" id="2528011"/>
    <lineage>
        <taxon>Bacteria</taxon>
        <taxon>Pseudomonadati</taxon>
        <taxon>Planctomycetota</taxon>
        <taxon>Planctomycetia</taxon>
        <taxon>Planctomycetia incertae sedis</taxon>
        <taxon>Engelhardtia</taxon>
    </lineage>
</organism>
<evidence type="ECO:0000313" key="11">
    <source>
        <dbReference type="Proteomes" id="UP000316921"/>
    </source>
</evidence>
<comment type="function">
    <text evidence="2">Catalyzes the epimerization of the C3' and C5'positions of dTDP-6-deoxy-D-xylo-4-hexulose, forming dTDP-6-deoxy-L-lyxo-4-hexulose.</text>
</comment>
<gene>
    <name evidence="10" type="ORF">Pla133_30980</name>
</gene>
<evidence type="ECO:0000256" key="5">
    <source>
        <dbReference type="ARBA" id="ARBA00029758"/>
    </source>
</evidence>
<dbReference type="GO" id="GO:0005829">
    <property type="term" value="C:cytosol"/>
    <property type="evidence" value="ECO:0007669"/>
    <property type="project" value="TreeGrafter"/>
</dbReference>
<feature type="active site" description="Proton donor" evidence="8">
    <location>
        <position position="147"/>
    </location>
</feature>
<dbReference type="GO" id="GO:0000271">
    <property type="term" value="P:polysaccharide biosynthetic process"/>
    <property type="evidence" value="ECO:0007669"/>
    <property type="project" value="TreeGrafter"/>
</dbReference>
<sequence>MPEFNDAAKAAYSVQDYSARSKIEGLEIVELRRFNDDGGAMTELGRLDGGKLQGLPGFEVRQVNYSVMEPLAIKAFHMHKRQTDVWYVPPTDKILLCVGDVRKGSPTEGVVQRLVLGDTRSMLVRIPPGVAHGAKNLRPATPSVIVYFVDVQFSTDEHCDEGRLPWDHFGASVWDVERG</sequence>
<dbReference type="EMBL" id="CP036287">
    <property type="protein sequence ID" value="QDU68007.1"/>
    <property type="molecule type" value="Genomic_DNA"/>
</dbReference>
<protein>
    <recommendedName>
        <fullName evidence="4">dTDP-4-dehydrorhamnose 3,5-epimerase</fullName>
        <ecNumber evidence="3">5.1.3.13</ecNumber>
    </recommendedName>
    <alternativeName>
        <fullName evidence="6">Thymidine diphospho-4-keto-rhamnose 3,5-epimerase</fullName>
    </alternativeName>
    <alternativeName>
        <fullName evidence="5">dTDP-4-keto-6-deoxyglucose 3,5-epimerase</fullName>
    </alternativeName>
    <alternativeName>
        <fullName evidence="7">dTDP-6-deoxy-D-xylo-4-hexulose 3,5-epimerase</fullName>
    </alternativeName>
</protein>
<dbReference type="InterPro" id="IPR011051">
    <property type="entry name" value="RmlC_Cupin_sf"/>
</dbReference>
<dbReference type="PANTHER" id="PTHR21047">
    <property type="entry name" value="DTDP-6-DEOXY-D-GLUCOSE-3,5 EPIMERASE"/>
    <property type="match status" value="1"/>
</dbReference>
<evidence type="ECO:0000256" key="9">
    <source>
        <dbReference type="PIRSR" id="PIRSR600888-3"/>
    </source>
</evidence>
<feature type="active site" description="Proton acceptor" evidence="8">
    <location>
        <position position="77"/>
    </location>
</feature>
<dbReference type="PANTHER" id="PTHR21047:SF2">
    <property type="entry name" value="THYMIDINE DIPHOSPHO-4-KETO-RHAMNOSE 3,5-EPIMERASE"/>
    <property type="match status" value="1"/>
</dbReference>
<dbReference type="Pfam" id="PF00908">
    <property type="entry name" value="dTDP_sugar_isom"/>
    <property type="match status" value="1"/>
</dbReference>
<evidence type="ECO:0000256" key="7">
    <source>
        <dbReference type="ARBA" id="ARBA00033311"/>
    </source>
</evidence>
<accession>A0A518BM26</accession>
<feature type="site" description="Participates in a stacking interaction with the thymidine ring of dTDP-4-oxo-6-deoxyglucose" evidence="9">
    <location>
        <position position="153"/>
    </location>
</feature>
<reference evidence="10 11" key="1">
    <citation type="submission" date="2019-02" db="EMBL/GenBank/DDBJ databases">
        <title>Deep-cultivation of Planctomycetes and their phenomic and genomic characterization uncovers novel biology.</title>
        <authorList>
            <person name="Wiegand S."/>
            <person name="Jogler M."/>
            <person name="Boedeker C."/>
            <person name="Pinto D."/>
            <person name="Vollmers J."/>
            <person name="Rivas-Marin E."/>
            <person name="Kohn T."/>
            <person name="Peeters S.H."/>
            <person name="Heuer A."/>
            <person name="Rast P."/>
            <person name="Oberbeckmann S."/>
            <person name="Bunk B."/>
            <person name="Jeske O."/>
            <person name="Meyerdierks A."/>
            <person name="Storesund J.E."/>
            <person name="Kallscheuer N."/>
            <person name="Luecker S."/>
            <person name="Lage O.M."/>
            <person name="Pohl T."/>
            <person name="Merkel B.J."/>
            <person name="Hornburger P."/>
            <person name="Mueller R.-W."/>
            <person name="Bruemmer F."/>
            <person name="Labrenz M."/>
            <person name="Spormann A.M."/>
            <person name="Op den Camp H."/>
            <person name="Overmann J."/>
            <person name="Amann R."/>
            <person name="Jetten M.S.M."/>
            <person name="Mascher T."/>
            <person name="Medema M.H."/>
            <person name="Devos D.P."/>
            <person name="Kaster A.-K."/>
            <person name="Ovreas L."/>
            <person name="Rohde M."/>
            <person name="Galperin M.Y."/>
            <person name="Jogler C."/>
        </authorList>
    </citation>
    <scope>NUCLEOTIDE SEQUENCE [LARGE SCALE GENOMIC DNA]</scope>
    <source>
        <strain evidence="10 11">Pla133</strain>
    </source>
</reference>
<keyword evidence="11" id="KW-1185">Reference proteome</keyword>
<comment type="catalytic activity">
    <reaction evidence="1">
        <text>dTDP-4-dehydro-6-deoxy-alpha-D-glucose = dTDP-4-dehydro-beta-L-rhamnose</text>
        <dbReference type="Rhea" id="RHEA:16969"/>
        <dbReference type="ChEBI" id="CHEBI:57649"/>
        <dbReference type="ChEBI" id="CHEBI:62830"/>
        <dbReference type="EC" id="5.1.3.13"/>
    </reaction>
</comment>
<dbReference type="GO" id="GO:0019305">
    <property type="term" value="P:dTDP-rhamnose biosynthetic process"/>
    <property type="evidence" value="ECO:0007669"/>
    <property type="project" value="TreeGrafter"/>
</dbReference>
<evidence type="ECO:0000256" key="6">
    <source>
        <dbReference type="ARBA" id="ARBA00031424"/>
    </source>
</evidence>
<dbReference type="RefSeq" id="WP_419191561.1">
    <property type="nucleotide sequence ID" value="NZ_CP036287.1"/>
</dbReference>
<evidence type="ECO:0000256" key="2">
    <source>
        <dbReference type="ARBA" id="ARBA00001997"/>
    </source>
</evidence>
<dbReference type="AlphaFoldDB" id="A0A518BM26"/>
<dbReference type="InterPro" id="IPR000888">
    <property type="entry name" value="RmlC-like"/>
</dbReference>
<evidence type="ECO:0000256" key="4">
    <source>
        <dbReference type="ARBA" id="ARBA00019595"/>
    </source>
</evidence>
<dbReference type="Gene3D" id="2.60.120.10">
    <property type="entry name" value="Jelly Rolls"/>
    <property type="match status" value="1"/>
</dbReference>
<name>A0A518BM26_9BACT</name>